<reference evidence="3 4" key="1">
    <citation type="submission" date="2018-06" db="EMBL/GenBank/DDBJ databases">
        <title>Complete Genomes of Monosporascus.</title>
        <authorList>
            <person name="Robinson A.J."/>
            <person name="Natvig D.O."/>
        </authorList>
    </citation>
    <scope>NUCLEOTIDE SEQUENCE [LARGE SCALE GENOMIC DNA]</scope>
    <source>
        <strain evidence="3 4">CBS 110550</strain>
    </source>
</reference>
<name>A0A4Q4TK65_9PEZI</name>
<dbReference type="EMBL" id="QJNU01000110">
    <property type="protein sequence ID" value="RYP06978.1"/>
    <property type="molecule type" value="Genomic_DNA"/>
</dbReference>
<keyword evidence="2" id="KW-0812">Transmembrane</keyword>
<dbReference type="STRING" id="155417.A0A4Q4TK65"/>
<feature type="transmembrane region" description="Helical" evidence="2">
    <location>
        <begin position="12"/>
        <end position="32"/>
    </location>
</feature>
<sequence length="338" mass="39482">MGLLSFLRDERAVFVGLGITAVSFVYMIRFALERYRDEAEIKPTPPKTQYITQDTEDALKQDTLETLLQHYNFSIRETALKIVAGRAVNDSSAIDYLLWGITRHDYEERGRCLKALQFAVDDVETYQDPLNILNTPKGYSALIRSLELSLGDVEHEKLDDPLYDEYHLRDINERRCLVLVRKLIHKYGTDRLIEARFIERWLAKQPWGDTNEERRRNFSQYLERKKNRISDICQHLTETRAGRRALVKAKLLLKSKRPRRDRSEHIKVVLEISMGNENDPDGGVQMETSRSELVPRVMDQSAEEQRLRRRHREAMVLNDGTHPPGRGDIIEREHDPNS</sequence>
<evidence type="ECO:0008006" key="5">
    <source>
        <dbReference type="Google" id="ProtNLM"/>
    </source>
</evidence>
<proteinExistence type="predicted"/>
<gene>
    <name evidence="3" type="ORF">DL764_002801</name>
</gene>
<feature type="region of interest" description="Disordered" evidence="1">
    <location>
        <begin position="300"/>
        <end position="338"/>
    </location>
</feature>
<dbReference type="AlphaFoldDB" id="A0A4Q4TK65"/>
<evidence type="ECO:0000256" key="2">
    <source>
        <dbReference type="SAM" id="Phobius"/>
    </source>
</evidence>
<evidence type="ECO:0000313" key="4">
    <source>
        <dbReference type="Proteomes" id="UP000293360"/>
    </source>
</evidence>
<evidence type="ECO:0000256" key="1">
    <source>
        <dbReference type="SAM" id="MobiDB-lite"/>
    </source>
</evidence>
<feature type="compositionally biased region" description="Basic and acidic residues" evidence="1">
    <location>
        <begin position="328"/>
        <end position="338"/>
    </location>
</feature>
<organism evidence="3 4">
    <name type="scientific">Monosporascus ibericus</name>
    <dbReference type="NCBI Taxonomy" id="155417"/>
    <lineage>
        <taxon>Eukaryota</taxon>
        <taxon>Fungi</taxon>
        <taxon>Dikarya</taxon>
        <taxon>Ascomycota</taxon>
        <taxon>Pezizomycotina</taxon>
        <taxon>Sordariomycetes</taxon>
        <taxon>Xylariomycetidae</taxon>
        <taxon>Xylariales</taxon>
        <taxon>Xylariales incertae sedis</taxon>
        <taxon>Monosporascus</taxon>
    </lineage>
</organism>
<accession>A0A4Q4TK65</accession>
<dbReference type="OrthoDB" id="5385189at2759"/>
<dbReference type="Proteomes" id="UP000293360">
    <property type="component" value="Unassembled WGS sequence"/>
</dbReference>
<keyword evidence="2" id="KW-1133">Transmembrane helix</keyword>
<comment type="caution">
    <text evidence="3">The sequence shown here is derived from an EMBL/GenBank/DDBJ whole genome shotgun (WGS) entry which is preliminary data.</text>
</comment>
<keyword evidence="2" id="KW-0472">Membrane</keyword>
<keyword evidence="4" id="KW-1185">Reference proteome</keyword>
<protein>
    <recommendedName>
        <fullName evidence="5">Cytoskeleton-associated protein</fullName>
    </recommendedName>
</protein>
<evidence type="ECO:0000313" key="3">
    <source>
        <dbReference type="EMBL" id="RYP06978.1"/>
    </source>
</evidence>